<evidence type="ECO:0000256" key="3">
    <source>
        <dbReference type="ARBA" id="ARBA00022801"/>
    </source>
</evidence>
<accession>A0A4R8MSQ9</accession>
<keyword evidence="2 6" id="KW-0645">Protease</keyword>
<comment type="caution">
    <text evidence="6">The sequence shown here is derived from an EMBL/GenBank/DDBJ whole genome shotgun (WGS) entry which is preliminary data.</text>
</comment>
<dbReference type="EMBL" id="SORO01000001">
    <property type="protein sequence ID" value="TDY72234.1"/>
    <property type="molecule type" value="Genomic_DNA"/>
</dbReference>
<feature type="domain" description="Peptidase S49" evidence="5">
    <location>
        <begin position="124"/>
        <end position="272"/>
    </location>
</feature>
<dbReference type="Gene3D" id="3.90.226.10">
    <property type="entry name" value="2-enoyl-CoA Hydratase, Chain A, domain 1"/>
    <property type="match status" value="2"/>
</dbReference>
<dbReference type="PANTHER" id="PTHR42987">
    <property type="entry name" value="PEPTIDASE S49"/>
    <property type="match status" value="1"/>
</dbReference>
<proteinExistence type="inferred from homology"/>
<dbReference type="NCBIfam" id="TIGR00706">
    <property type="entry name" value="SppA_dom"/>
    <property type="match status" value="1"/>
</dbReference>
<name>A0A4R8MSQ9_LEPME</name>
<dbReference type="CDD" id="cd07023">
    <property type="entry name" value="S49_Sppa_N_C"/>
    <property type="match status" value="1"/>
</dbReference>
<dbReference type="OrthoDB" id="9764363at2"/>
<evidence type="ECO:0000256" key="2">
    <source>
        <dbReference type="ARBA" id="ARBA00022670"/>
    </source>
</evidence>
<keyword evidence="3" id="KW-0378">Hydrolase</keyword>
<evidence type="ECO:0000256" key="4">
    <source>
        <dbReference type="ARBA" id="ARBA00022825"/>
    </source>
</evidence>
<dbReference type="GO" id="GO:0008236">
    <property type="term" value="F:serine-type peptidase activity"/>
    <property type="evidence" value="ECO:0007669"/>
    <property type="project" value="UniProtKB-KW"/>
</dbReference>
<organism evidence="6 7">
    <name type="scientific">Leptospira meyeri</name>
    <dbReference type="NCBI Taxonomy" id="29508"/>
    <lineage>
        <taxon>Bacteria</taxon>
        <taxon>Pseudomonadati</taxon>
        <taxon>Spirochaetota</taxon>
        <taxon>Spirochaetia</taxon>
        <taxon>Leptospirales</taxon>
        <taxon>Leptospiraceae</taxon>
        <taxon>Leptospira</taxon>
    </lineage>
</organism>
<dbReference type="RefSeq" id="WP_035983988.1">
    <property type="nucleotide sequence ID" value="NZ_RQGE01000030.1"/>
</dbReference>
<dbReference type="AlphaFoldDB" id="A0A4R8MSQ9"/>
<dbReference type="Pfam" id="PF01343">
    <property type="entry name" value="Peptidase_S49"/>
    <property type="match status" value="1"/>
</dbReference>
<evidence type="ECO:0000313" key="6">
    <source>
        <dbReference type="EMBL" id="TDY72234.1"/>
    </source>
</evidence>
<reference evidence="6 7" key="1">
    <citation type="submission" date="2019-03" db="EMBL/GenBank/DDBJ databases">
        <title>Genomic Encyclopedia of Archaeal and Bacterial Type Strains, Phase II (KMG-II): from individual species to whole genera.</title>
        <authorList>
            <person name="Goeker M."/>
        </authorList>
    </citation>
    <scope>NUCLEOTIDE SEQUENCE [LARGE SCALE GENOMIC DNA]</scope>
    <source>
        <strain evidence="6 7">DSM 21537</strain>
    </source>
</reference>
<evidence type="ECO:0000256" key="1">
    <source>
        <dbReference type="ARBA" id="ARBA00008683"/>
    </source>
</evidence>
<dbReference type="InterPro" id="IPR002142">
    <property type="entry name" value="Peptidase_S49"/>
</dbReference>
<comment type="similarity">
    <text evidence="1">Belongs to the peptidase S49 family.</text>
</comment>
<dbReference type="InterPro" id="IPR029045">
    <property type="entry name" value="ClpP/crotonase-like_dom_sf"/>
</dbReference>
<dbReference type="STRING" id="1193051.LEP1GSC017_2734"/>
<sequence length="332" mass="36632">MPSRKSFLFVCVVLLSVLFTESCVIGNSMNLFPQSGKADFEEKLIAGRDQEKIVIISIEGMITDDAKDSFFGPPTESMVARIKESLKYAERDPDVKAVILKINSPGGTVTASDIIYQEVLKFKNRKSIPVFAGFMDTAASGAYYIAMATDGIGAHPTTVTGSVGVIMSGINVKEGLDKIGVKDQSFTSGPNKALGSPISEMTSEQRKILQSIIDSLYGRFFEVVKKGRPNVAETRLREICDGRIFTAEQAKKEGMVDFIGYFDDFVYQIMQHPKFQGNRHGDPRVITYQRGKGRVDNIYQATDINKNPFSLGIADKILGTGTNAKFLYLWDL</sequence>
<dbReference type="PANTHER" id="PTHR42987:SF4">
    <property type="entry name" value="PROTEASE SOHB-RELATED"/>
    <property type="match status" value="1"/>
</dbReference>
<dbReference type="Proteomes" id="UP000294684">
    <property type="component" value="Unassembled WGS sequence"/>
</dbReference>
<keyword evidence="7" id="KW-1185">Reference proteome</keyword>
<dbReference type="SUPFAM" id="SSF52096">
    <property type="entry name" value="ClpP/crotonase"/>
    <property type="match status" value="1"/>
</dbReference>
<evidence type="ECO:0000313" key="7">
    <source>
        <dbReference type="Proteomes" id="UP000294684"/>
    </source>
</evidence>
<dbReference type="GO" id="GO:0006508">
    <property type="term" value="P:proteolysis"/>
    <property type="evidence" value="ECO:0007669"/>
    <property type="project" value="UniProtKB-KW"/>
</dbReference>
<evidence type="ECO:0000259" key="5">
    <source>
        <dbReference type="Pfam" id="PF01343"/>
    </source>
</evidence>
<dbReference type="InterPro" id="IPR047272">
    <property type="entry name" value="S49_SppA_C"/>
</dbReference>
<keyword evidence="4" id="KW-0720">Serine protease</keyword>
<dbReference type="InterPro" id="IPR004635">
    <property type="entry name" value="Pept_S49_SppA"/>
</dbReference>
<gene>
    <name evidence="6" type="ORF">CLV96_1223</name>
</gene>
<protein>
    <submittedName>
        <fullName evidence="6">Protease-4</fullName>
    </submittedName>
</protein>
<dbReference type="GeneID" id="79826549"/>